<evidence type="ECO:0000256" key="4">
    <source>
        <dbReference type="ARBA" id="ARBA00013190"/>
    </source>
</evidence>
<keyword evidence="8" id="KW-0520">NAD</keyword>
<evidence type="ECO:0000313" key="15">
    <source>
        <dbReference type="Proteomes" id="UP001189624"/>
    </source>
</evidence>
<comment type="subunit">
    <text evidence="3">Homodimer.</text>
</comment>
<dbReference type="SUPFAM" id="SSF50129">
    <property type="entry name" value="GroES-like"/>
    <property type="match status" value="2"/>
</dbReference>
<evidence type="ECO:0000256" key="1">
    <source>
        <dbReference type="ARBA" id="ARBA00001947"/>
    </source>
</evidence>
<evidence type="ECO:0000313" key="14">
    <source>
        <dbReference type="EMBL" id="CAJ1805465.1"/>
    </source>
</evidence>
<dbReference type="Gramene" id="rna-AYBTSS11_LOCUS752">
    <property type="protein sequence ID" value="CAJ1805465.1"/>
    <property type="gene ID" value="gene-AYBTSS11_LOCUS752"/>
</dbReference>
<keyword evidence="7" id="KW-0560">Oxidoreductase</keyword>
<feature type="domain" description="Alcohol dehydrogenase-like C-terminal" evidence="12">
    <location>
        <begin position="222"/>
        <end position="341"/>
    </location>
</feature>
<comment type="similarity">
    <text evidence="2">Belongs to the zinc-containing alcohol dehydrogenase family. Class-III subfamily.</text>
</comment>
<dbReference type="FunFam" id="3.40.50.720:FF:000003">
    <property type="entry name" value="S-(hydroxymethyl)glutathione dehydrogenase"/>
    <property type="match status" value="1"/>
</dbReference>
<evidence type="ECO:0000256" key="3">
    <source>
        <dbReference type="ARBA" id="ARBA00011738"/>
    </source>
</evidence>
<protein>
    <recommendedName>
        <fullName evidence="4">alcohol dehydrogenase</fullName>
        <ecNumber evidence="4">1.1.1.1</ecNumber>
    </recommendedName>
</protein>
<dbReference type="Pfam" id="PF08240">
    <property type="entry name" value="ADH_N"/>
    <property type="match status" value="1"/>
</dbReference>
<dbReference type="InterPro" id="IPR036291">
    <property type="entry name" value="NAD(P)-bd_dom_sf"/>
</dbReference>
<gene>
    <name evidence="14" type="ORF">AYBTSS11_LOCUS752</name>
</gene>
<reference evidence="14" key="1">
    <citation type="submission" date="2023-10" db="EMBL/GenBank/DDBJ databases">
        <authorList>
            <person name="Domelevo Entfellner J.-B."/>
        </authorList>
    </citation>
    <scope>NUCLEOTIDE SEQUENCE</scope>
</reference>
<evidence type="ECO:0000256" key="11">
    <source>
        <dbReference type="RuleBase" id="RU361277"/>
    </source>
</evidence>
<dbReference type="PANTHER" id="PTHR43880:SF56">
    <property type="entry name" value="ALCOHOL DEHYDROGENASE-LIKE 4"/>
    <property type="match status" value="1"/>
</dbReference>
<evidence type="ECO:0000256" key="8">
    <source>
        <dbReference type="ARBA" id="ARBA00023027"/>
    </source>
</evidence>
<evidence type="ECO:0000256" key="6">
    <source>
        <dbReference type="ARBA" id="ARBA00022833"/>
    </source>
</evidence>
<dbReference type="FunFam" id="3.90.180.10:FF:000007">
    <property type="entry name" value="Alcohol dehydrogenase 6"/>
    <property type="match status" value="1"/>
</dbReference>
<proteinExistence type="inferred from homology"/>
<dbReference type="EMBL" id="OY731398">
    <property type="protein sequence ID" value="CAJ1805465.1"/>
    <property type="molecule type" value="Genomic_DNA"/>
</dbReference>
<keyword evidence="15" id="KW-1185">Reference proteome</keyword>
<dbReference type="SUPFAM" id="SSF51735">
    <property type="entry name" value="NAD(P)-binding Rossmann-fold domains"/>
    <property type="match status" value="1"/>
</dbReference>
<accession>A0AA86RLM4</accession>
<organism evidence="14 15">
    <name type="scientific">Sphenostylis stenocarpa</name>
    <dbReference type="NCBI Taxonomy" id="92480"/>
    <lineage>
        <taxon>Eukaryota</taxon>
        <taxon>Viridiplantae</taxon>
        <taxon>Streptophyta</taxon>
        <taxon>Embryophyta</taxon>
        <taxon>Tracheophyta</taxon>
        <taxon>Spermatophyta</taxon>
        <taxon>Magnoliopsida</taxon>
        <taxon>eudicotyledons</taxon>
        <taxon>Gunneridae</taxon>
        <taxon>Pentapetalae</taxon>
        <taxon>rosids</taxon>
        <taxon>fabids</taxon>
        <taxon>Fabales</taxon>
        <taxon>Fabaceae</taxon>
        <taxon>Papilionoideae</taxon>
        <taxon>50 kb inversion clade</taxon>
        <taxon>NPAAA clade</taxon>
        <taxon>indigoferoid/millettioid clade</taxon>
        <taxon>Phaseoleae</taxon>
        <taxon>Sphenostylis</taxon>
    </lineage>
</organism>
<evidence type="ECO:0000256" key="10">
    <source>
        <dbReference type="ARBA" id="ARBA00049243"/>
    </source>
</evidence>
<keyword evidence="6 11" id="KW-0862">Zinc</keyword>
<name>A0AA86RLM4_9FABA</name>
<keyword evidence="5 11" id="KW-0479">Metal-binding</keyword>
<evidence type="ECO:0000256" key="5">
    <source>
        <dbReference type="ARBA" id="ARBA00022723"/>
    </source>
</evidence>
<dbReference type="PANTHER" id="PTHR43880">
    <property type="entry name" value="ALCOHOL DEHYDROGENASE"/>
    <property type="match status" value="1"/>
</dbReference>
<dbReference type="EC" id="1.1.1.1" evidence="4"/>
<dbReference type="Gene3D" id="3.40.50.720">
    <property type="entry name" value="NAD(P)-binding Rossmann-like Domain"/>
    <property type="match status" value="1"/>
</dbReference>
<comment type="catalytic activity">
    <reaction evidence="10">
        <text>a primary alcohol + NAD(+) = an aldehyde + NADH + H(+)</text>
        <dbReference type="Rhea" id="RHEA:10736"/>
        <dbReference type="ChEBI" id="CHEBI:15378"/>
        <dbReference type="ChEBI" id="CHEBI:15734"/>
        <dbReference type="ChEBI" id="CHEBI:17478"/>
        <dbReference type="ChEBI" id="CHEBI:57540"/>
        <dbReference type="ChEBI" id="CHEBI:57945"/>
        <dbReference type="EC" id="1.1.1.1"/>
    </reaction>
</comment>
<sequence length="439" mass="47746">MANENGSLNSNPTMDTRGKTITCKAAVAYGPGEPFVVEEILVHPPQKLEVRIKILYTSICHTDLSAWRGENESQRAYPRIFGHEASGIVESVGEGVSEVEEGDVVVPIFHGECGECCYCKCEKSNMCERHGVNPMKKVMEDGTSRFSTVDGKPIFHFLNTSTFSEYTVVDSACVVNFHRSDHTLALKNLTLLSCGVSTGVGAAWNTANVQSASTVAIFGLGAVGLAVAEGARARGASKIIGVDINPDKFIKAQGMGVTDFINPKDGEKPVYERVREITDGGVDYSFECTGNLEVLRDAFSSAHAGWGLTVILGIHTSPRLLPIHPMELFDGRSITGSVFGGFKGKSQLPHFATQCGNGVVKLDHFITHELPIEEIDKAFDLLIAGKSLRFWLRSEGAFEQCARAKKENKWKCTRLCFPPSLKPPYICTNVKGELGTVHE</sequence>
<dbReference type="GO" id="GO:0051903">
    <property type="term" value="F:S-(hydroxymethyl)glutathione dehydrogenase [NAD(P)+] activity"/>
    <property type="evidence" value="ECO:0007669"/>
    <property type="project" value="TreeGrafter"/>
</dbReference>
<dbReference type="InterPro" id="IPR002328">
    <property type="entry name" value="ADH_Zn_CS"/>
</dbReference>
<comment type="catalytic activity">
    <reaction evidence="9">
        <text>a secondary alcohol + NAD(+) = a ketone + NADH + H(+)</text>
        <dbReference type="Rhea" id="RHEA:10740"/>
        <dbReference type="ChEBI" id="CHEBI:15378"/>
        <dbReference type="ChEBI" id="CHEBI:17087"/>
        <dbReference type="ChEBI" id="CHEBI:35681"/>
        <dbReference type="ChEBI" id="CHEBI:57540"/>
        <dbReference type="ChEBI" id="CHEBI:57945"/>
        <dbReference type="EC" id="1.1.1.1"/>
    </reaction>
</comment>
<dbReference type="InterPro" id="IPR013154">
    <property type="entry name" value="ADH-like_N"/>
</dbReference>
<dbReference type="Gene3D" id="3.90.180.10">
    <property type="entry name" value="Medium-chain alcohol dehydrogenases, catalytic domain"/>
    <property type="match status" value="1"/>
</dbReference>
<dbReference type="GO" id="GO:0008270">
    <property type="term" value="F:zinc ion binding"/>
    <property type="evidence" value="ECO:0007669"/>
    <property type="project" value="InterPro"/>
</dbReference>
<evidence type="ECO:0000256" key="9">
    <source>
        <dbReference type="ARBA" id="ARBA00049164"/>
    </source>
</evidence>
<evidence type="ECO:0000259" key="12">
    <source>
        <dbReference type="Pfam" id="PF00107"/>
    </source>
</evidence>
<dbReference type="Proteomes" id="UP001189624">
    <property type="component" value="Chromosome 1"/>
</dbReference>
<dbReference type="PROSITE" id="PS00059">
    <property type="entry name" value="ADH_ZINC"/>
    <property type="match status" value="1"/>
</dbReference>
<evidence type="ECO:0000256" key="2">
    <source>
        <dbReference type="ARBA" id="ARBA00010902"/>
    </source>
</evidence>
<dbReference type="GO" id="GO:0005829">
    <property type="term" value="C:cytosol"/>
    <property type="evidence" value="ECO:0007669"/>
    <property type="project" value="TreeGrafter"/>
</dbReference>
<dbReference type="InterPro" id="IPR013149">
    <property type="entry name" value="ADH-like_C"/>
</dbReference>
<dbReference type="GO" id="GO:0004022">
    <property type="term" value="F:alcohol dehydrogenase (NAD+) activity"/>
    <property type="evidence" value="ECO:0007669"/>
    <property type="project" value="UniProtKB-EC"/>
</dbReference>
<evidence type="ECO:0000259" key="13">
    <source>
        <dbReference type="Pfam" id="PF08240"/>
    </source>
</evidence>
<dbReference type="GO" id="GO:0046294">
    <property type="term" value="P:formaldehyde catabolic process"/>
    <property type="evidence" value="ECO:0007669"/>
    <property type="project" value="TreeGrafter"/>
</dbReference>
<dbReference type="AlphaFoldDB" id="A0AA86RLM4"/>
<dbReference type="Pfam" id="PF00107">
    <property type="entry name" value="ADH_zinc_N"/>
    <property type="match status" value="1"/>
</dbReference>
<evidence type="ECO:0000256" key="7">
    <source>
        <dbReference type="ARBA" id="ARBA00023002"/>
    </source>
</evidence>
<comment type="cofactor">
    <cofactor evidence="1 11">
        <name>Zn(2+)</name>
        <dbReference type="ChEBI" id="CHEBI:29105"/>
    </cofactor>
</comment>
<dbReference type="InterPro" id="IPR011032">
    <property type="entry name" value="GroES-like_sf"/>
</dbReference>
<feature type="domain" description="Alcohol dehydrogenase-like N-terminal" evidence="13">
    <location>
        <begin position="49"/>
        <end position="176"/>
    </location>
</feature>